<dbReference type="GO" id="GO:0006094">
    <property type="term" value="P:gluconeogenesis"/>
    <property type="evidence" value="ECO:0007669"/>
    <property type="project" value="UniProtKB-KW"/>
</dbReference>
<name>W1YLN9_9ZZZZ</name>
<keyword evidence="6" id="KW-0408">Iron</keyword>
<dbReference type="PANTHER" id="PTHR30182:SF1">
    <property type="entry name" value="L-SERINE DEHYDRATASE 1"/>
    <property type="match status" value="1"/>
</dbReference>
<dbReference type="GO" id="GO:0003941">
    <property type="term" value="F:L-serine ammonia-lyase activity"/>
    <property type="evidence" value="ECO:0007669"/>
    <property type="project" value="TreeGrafter"/>
</dbReference>
<keyword evidence="5" id="KW-0479">Metal-binding</keyword>
<evidence type="ECO:0000256" key="2">
    <source>
        <dbReference type="ARBA" id="ARBA00004742"/>
    </source>
</evidence>
<dbReference type="AlphaFoldDB" id="W1YLN9"/>
<dbReference type="InterPro" id="IPR051318">
    <property type="entry name" value="Fe-S_L-Ser"/>
</dbReference>
<evidence type="ECO:0000256" key="5">
    <source>
        <dbReference type="ARBA" id="ARBA00022723"/>
    </source>
</evidence>
<feature type="domain" description="Serine dehydratase-like alpha subunit" evidence="9">
    <location>
        <begin position="3"/>
        <end position="86"/>
    </location>
</feature>
<dbReference type="GO" id="GO:0046872">
    <property type="term" value="F:metal ion binding"/>
    <property type="evidence" value="ECO:0007669"/>
    <property type="project" value="UniProtKB-KW"/>
</dbReference>
<keyword evidence="7" id="KW-0411">Iron-sulfur</keyword>
<evidence type="ECO:0000256" key="3">
    <source>
        <dbReference type="ARBA" id="ARBA00022432"/>
    </source>
</evidence>
<sequence length="86" mass="8446">GAVKAVADHYKLDRATMVKGFLAASGIGNVVANRACVAGAVGGCQAEIGTAACMAAGAIVEMMGGTPRQVGHAIALCMKNLLGLAC</sequence>
<gene>
    <name evidence="10" type="ORF">Q604_UNBC03900G0001</name>
</gene>
<evidence type="ECO:0000256" key="8">
    <source>
        <dbReference type="ARBA" id="ARBA00023239"/>
    </source>
</evidence>
<dbReference type="GO" id="GO:0051539">
    <property type="term" value="F:4 iron, 4 sulfur cluster binding"/>
    <property type="evidence" value="ECO:0007669"/>
    <property type="project" value="UniProtKB-KW"/>
</dbReference>
<keyword evidence="8" id="KW-0456">Lyase</keyword>
<keyword evidence="3" id="KW-0312">Gluconeogenesis</keyword>
<evidence type="ECO:0000313" key="10">
    <source>
        <dbReference type="EMBL" id="ETJ42134.1"/>
    </source>
</evidence>
<proteinExistence type="predicted"/>
<dbReference type="PANTHER" id="PTHR30182">
    <property type="entry name" value="L-SERINE DEHYDRATASE"/>
    <property type="match status" value="1"/>
</dbReference>
<comment type="pathway">
    <text evidence="2">Carbohydrate biosynthesis; gluconeogenesis.</text>
</comment>
<reference evidence="10" key="1">
    <citation type="submission" date="2013-12" db="EMBL/GenBank/DDBJ databases">
        <title>A Varibaculum cambriense genome reconstructed from a premature infant gut community with otherwise low bacterial novelty that shifts toward anaerobic metabolism during the third week of life.</title>
        <authorList>
            <person name="Brown C.T."/>
            <person name="Sharon I."/>
            <person name="Thomas B.C."/>
            <person name="Castelle C.J."/>
            <person name="Morowitz M.J."/>
            <person name="Banfield J.F."/>
        </authorList>
    </citation>
    <scope>NUCLEOTIDE SEQUENCE</scope>
</reference>
<evidence type="ECO:0000256" key="4">
    <source>
        <dbReference type="ARBA" id="ARBA00022485"/>
    </source>
</evidence>
<accession>W1YLN9</accession>
<feature type="non-terminal residue" evidence="10">
    <location>
        <position position="1"/>
    </location>
</feature>
<evidence type="ECO:0000256" key="6">
    <source>
        <dbReference type="ARBA" id="ARBA00023004"/>
    </source>
</evidence>
<keyword evidence="4" id="KW-0004">4Fe-4S</keyword>
<dbReference type="Pfam" id="PF03313">
    <property type="entry name" value="SDH_alpha"/>
    <property type="match status" value="1"/>
</dbReference>
<comment type="cofactor">
    <cofactor evidence="1">
        <name>[4Fe-4S] cluster</name>
        <dbReference type="ChEBI" id="CHEBI:49883"/>
    </cofactor>
</comment>
<evidence type="ECO:0000256" key="1">
    <source>
        <dbReference type="ARBA" id="ARBA00001966"/>
    </source>
</evidence>
<feature type="non-terminal residue" evidence="10">
    <location>
        <position position="86"/>
    </location>
</feature>
<evidence type="ECO:0000256" key="7">
    <source>
        <dbReference type="ARBA" id="ARBA00023014"/>
    </source>
</evidence>
<evidence type="ECO:0000259" key="9">
    <source>
        <dbReference type="Pfam" id="PF03313"/>
    </source>
</evidence>
<comment type="caution">
    <text evidence="10">The sequence shown here is derived from an EMBL/GenBank/DDBJ whole genome shotgun (WGS) entry which is preliminary data.</text>
</comment>
<organism evidence="10">
    <name type="scientific">human gut metagenome</name>
    <dbReference type="NCBI Taxonomy" id="408170"/>
    <lineage>
        <taxon>unclassified sequences</taxon>
        <taxon>metagenomes</taxon>
        <taxon>organismal metagenomes</taxon>
    </lineage>
</organism>
<protein>
    <submittedName>
        <fullName evidence="10">L-serine dehydratase, iron-sulfur-dependent, alpha subunit</fullName>
    </submittedName>
</protein>
<dbReference type="InterPro" id="IPR005130">
    <property type="entry name" value="Ser_deHydtase-like_asu"/>
</dbReference>
<dbReference type="EMBL" id="AZMM01003900">
    <property type="protein sequence ID" value="ETJ42134.1"/>
    <property type="molecule type" value="Genomic_DNA"/>
</dbReference>